<dbReference type="Proteomes" id="UP000694545">
    <property type="component" value="Unplaced"/>
</dbReference>
<dbReference type="OMA" id="FNERTEF"/>
<feature type="coiled-coil region" evidence="1">
    <location>
        <begin position="52"/>
        <end position="107"/>
    </location>
</feature>
<dbReference type="PANTHER" id="PTHR18853">
    <property type="entry name" value="FORKHEAD-ASSOCIATED DOMAIN-CONTAINING PROTEIN 1-RELATED"/>
    <property type="match status" value="1"/>
</dbReference>
<evidence type="ECO:0000256" key="1">
    <source>
        <dbReference type="SAM" id="Coils"/>
    </source>
</evidence>
<reference evidence="3" key="1">
    <citation type="submission" date="2025-08" db="UniProtKB">
        <authorList>
            <consortium name="Ensembl"/>
        </authorList>
    </citation>
    <scope>IDENTIFICATION</scope>
</reference>
<dbReference type="PANTHER" id="PTHR18853:SF9">
    <property type="entry name" value="COILED-COIL DOMAIN-CONTAINING PROTEIN 27"/>
    <property type="match status" value="1"/>
</dbReference>
<sequence length="280" mass="32224">VETEEEMLTGTESKVGYEGEMEPEGLEESEGELIIHKFLEFQRMNSELCDELEKVKNDYDVATGTISSLQRQLSFEASQLRRAHAERELLQKELRERGAQLEAMSNKFCNLRDDRKHEEMMGSVERENYKLRQDVSDLELKLADKSQLISDLQSDVGRLQAELMVNQRHTGKQLSQQNELQRQLEVLQRAEQQTRVTLESISARFDRFRSRIIQATYSTPGTKSPQTEITDDEVLEALQKIITDRLDFHQMLRQKGVKVPSLLSSEPSALPSHKKKGSSK</sequence>
<dbReference type="Ensembl" id="ENSVKKT00000008903.1">
    <property type="protein sequence ID" value="ENSVKKP00000008681.1"/>
    <property type="gene ID" value="ENSVKKG00000006169.1"/>
</dbReference>
<organism evidence="3 4">
    <name type="scientific">Varanus komodoensis</name>
    <name type="common">Komodo dragon</name>
    <dbReference type="NCBI Taxonomy" id="61221"/>
    <lineage>
        <taxon>Eukaryota</taxon>
        <taxon>Metazoa</taxon>
        <taxon>Chordata</taxon>
        <taxon>Craniata</taxon>
        <taxon>Vertebrata</taxon>
        <taxon>Euteleostomi</taxon>
        <taxon>Lepidosauria</taxon>
        <taxon>Squamata</taxon>
        <taxon>Bifurcata</taxon>
        <taxon>Unidentata</taxon>
        <taxon>Episquamata</taxon>
        <taxon>Toxicofera</taxon>
        <taxon>Anguimorpha</taxon>
        <taxon>Paleoanguimorpha</taxon>
        <taxon>Varanoidea</taxon>
        <taxon>Varanidae</taxon>
        <taxon>Varanus</taxon>
    </lineage>
</organism>
<keyword evidence="1" id="KW-0175">Coiled coil</keyword>
<feature type="compositionally biased region" description="Low complexity" evidence="2">
    <location>
        <begin position="260"/>
        <end position="271"/>
    </location>
</feature>
<feature type="region of interest" description="Disordered" evidence="2">
    <location>
        <begin position="1"/>
        <end position="21"/>
    </location>
</feature>
<dbReference type="AlphaFoldDB" id="A0A8D2JEV1"/>
<reference evidence="3" key="2">
    <citation type="submission" date="2025-09" db="UniProtKB">
        <authorList>
            <consortium name="Ensembl"/>
        </authorList>
    </citation>
    <scope>IDENTIFICATION</scope>
</reference>
<feature type="coiled-coil region" evidence="1">
    <location>
        <begin position="135"/>
        <end position="193"/>
    </location>
</feature>
<evidence type="ECO:0000313" key="4">
    <source>
        <dbReference type="Proteomes" id="UP000694545"/>
    </source>
</evidence>
<feature type="region of interest" description="Disordered" evidence="2">
    <location>
        <begin position="258"/>
        <end position="280"/>
    </location>
</feature>
<evidence type="ECO:0000313" key="3">
    <source>
        <dbReference type="Ensembl" id="ENSVKKP00000008681.1"/>
    </source>
</evidence>
<dbReference type="InterPro" id="IPR052642">
    <property type="entry name" value="CC-FHA_domain"/>
</dbReference>
<protein>
    <recommendedName>
        <fullName evidence="5">Coiled-coil domain containing 27</fullName>
    </recommendedName>
</protein>
<evidence type="ECO:0008006" key="5">
    <source>
        <dbReference type="Google" id="ProtNLM"/>
    </source>
</evidence>
<accession>A0A8D2JEV1</accession>
<proteinExistence type="predicted"/>
<evidence type="ECO:0000256" key="2">
    <source>
        <dbReference type="SAM" id="MobiDB-lite"/>
    </source>
</evidence>
<name>A0A8D2JEV1_VARKO</name>
<keyword evidence="4" id="KW-1185">Reference proteome</keyword>